<organism evidence="2 3">
    <name type="scientific">Fastidiosipila sanguinis</name>
    <dbReference type="NCBI Taxonomy" id="236753"/>
    <lineage>
        <taxon>Bacteria</taxon>
        <taxon>Bacillati</taxon>
        <taxon>Bacillota</taxon>
        <taxon>Clostridia</taxon>
        <taxon>Eubacteriales</taxon>
        <taxon>Oscillospiraceae</taxon>
        <taxon>Fastidiosipila</taxon>
    </lineage>
</organism>
<sequence length="131" mass="15170">MGSRGARTGISESNYIYGTEYTSVYQSGNIKFLKYNLSSAATAPMETMTRGRVYATIDSQDRVKYITYFDKNNKRYKQIDVIGRPHTVNNERIIPHTHKGYNHDEKGTYSLSNKESKMVDRVLTTWENRNK</sequence>
<dbReference type="EMBL" id="CP027226">
    <property type="protein sequence ID" value="AVM42832.1"/>
    <property type="molecule type" value="Genomic_DNA"/>
</dbReference>
<evidence type="ECO:0008006" key="4">
    <source>
        <dbReference type="Google" id="ProtNLM"/>
    </source>
</evidence>
<protein>
    <recommendedName>
        <fullName evidence="4">Bacterial toxin 24 domain-containing protein</fullName>
    </recommendedName>
</protein>
<evidence type="ECO:0000256" key="1">
    <source>
        <dbReference type="SAM" id="MobiDB-lite"/>
    </source>
</evidence>
<evidence type="ECO:0000313" key="3">
    <source>
        <dbReference type="Proteomes" id="UP000237947"/>
    </source>
</evidence>
<evidence type="ECO:0000313" key="2">
    <source>
        <dbReference type="EMBL" id="AVM42832.1"/>
    </source>
</evidence>
<feature type="region of interest" description="Disordered" evidence="1">
    <location>
        <begin position="90"/>
        <end position="109"/>
    </location>
</feature>
<keyword evidence="3" id="KW-1185">Reference proteome</keyword>
<name>A0A2S0KP66_9FIRM</name>
<accession>A0A2S0KP66</accession>
<dbReference type="OrthoDB" id="3232310at2"/>
<reference evidence="3" key="1">
    <citation type="submission" date="2018-02" db="EMBL/GenBank/DDBJ databases">
        <authorList>
            <person name="Holder M.E."/>
            <person name="Ajami N.J."/>
            <person name="Petrosino J.F."/>
        </authorList>
    </citation>
    <scope>NUCLEOTIDE SEQUENCE [LARGE SCALE GENOMIC DNA]</scope>
    <source>
        <strain evidence="3">CCUG 47711</strain>
    </source>
</reference>
<dbReference type="AlphaFoldDB" id="A0A2S0KP66"/>
<proteinExistence type="predicted"/>
<gene>
    <name evidence="2" type="ORF">C5Q98_06235</name>
</gene>
<dbReference type="Proteomes" id="UP000237947">
    <property type="component" value="Chromosome"/>
</dbReference>
<dbReference type="KEGG" id="fsa:C5Q98_06235"/>
<dbReference type="RefSeq" id="WP_106012782.1">
    <property type="nucleotide sequence ID" value="NZ_CP027226.1"/>
</dbReference>